<dbReference type="Pfam" id="PF03140">
    <property type="entry name" value="DUF247"/>
    <property type="match status" value="2"/>
</dbReference>
<feature type="compositionally biased region" description="Polar residues" evidence="1">
    <location>
        <begin position="181"/>
        <end position="195"/>
    </location>
</feature>
<name>A0A0D9ZVE0_9ORYZ</name>
<reference evidence="3" key="2">
    <citation type="submission" date="2018-05" db="EMBL/GenBank/DDBJ databases">
        <title>OgluRS3 (Oryza glumaepatula Reference Sequence Version 3).</title>
        <authorList>
            <person name="Zhang J."/>
            <person name="Kudrna D."/>
            <person name="Lee S."/>
            <person name="Talag J."/>
            <person name="Welchert J."/>
            <person name="Wing R.A."/>
        </authorList>
    </citation>
    <scope>NUCLEOTIDE SEQUENCE [LARGE SCALE GENOMIC DNA]</scope>
</reference>
<dbReference type="AlphaFoldDB" id="A0A0D9ZVE0"/>
<evidence type="ECO:0000313" key="3">
    <source>
        <dbReference type="EnsemblPlants" id="OGLUM05G06590.1"/>
    </source>
</evidence>
<keyword evidence="2" id="KW-1133">Transmembrane helix</keyword>
<dbReference type="HOGENOM" id="CLU_020188_5_2_1"/>
<feature type="region of interest" description="Disordered" evidence="1">
    <location>
        <begin position="132"/>
        <end position="163"/>
    </location>
</feature>
<protein>
    <submittedName>
        <fullName evidence="3">Uncharacterized protein</fullName>
    </submittedName>
</protein>
<dbReference type="STRING" id="40148.A0A0D9ZVE0"/>
<dbReference type="PANTHER" id="PTHR31170">
    <property type="entry name" value="BNAC04G53230D PROTEIN"/>
    <property type="match status" value="1"/>
</dbReference>
<proteinExistence type="predicted"/>
<organism evidence="3">
    <name type="scientific">Oryza glumipatula</name>
    <dbReference type="NCBI Taxonomy" id="40148"/>
    <lineage>
        <taxon>Eukaryota</taxon>
        <taxon>Viridiplantae</taxon>
        <taxon>Streptophyta</taxon>
        <taxon>Embryophyta</taxon>
        <taxon>Tracheophyta</taxon>
        <taxon>Spermatophyta</taxon>
        <taxon>Magnoliopsida</taxon>
        <taxon>Liliopsida</taxon>
        <taxon>Poales</taxon>
        <taxon>Poaceae</taxon>
        <taxon>BOP clade</taxon>
        <taxon>Oryzoideae</taxon>
        <taxon>Oryzeae</taxon>
        <taxon>Oryzinae</taxon>
        <taxon>Oryza</taxon>
    </lineage>
</organism>
<evidence type="ECO:0000256" key="1">
    <source>
        <dbReference type="SAM" id="MobiDB-lite"/>
    </source>
</evidence>
<dbReference type="Gramene" id="OGLUM05G06590.1">
    <property type="protein sequence ID" value="OGLUM05G06590.1"/>
    <property type="gene ID" value="OGLUM05G06590"/>
</dbReference>
<accession>A0A0D9ZVE0</accession>
<evidence type="ECO:0000256" key="2">
    <source>
        <dbReference type="SAM" id="Phobius"/>
    </source>
</evidence>
<dbReference type="eggNOG" id="ENOG502QPVJ">
    <property type="taxonomic scope" value="Eukaryota"/>
</dbReference>
<dbReference type="Proteomes" id="UP000026961">
    <property type="component" value="Chromosome 5"/>
</dbReference>
<feature type="region of interest" description="Disordered" evidence="1">
    <location>
        <begin position="181"/>
        <end position="204"/>
    </location>
</feature>
<feature type="transmembrane region" description="Helical" evidence="2">
    <location>
        <begin position="397"/>
        <end position="424"/>
    </location>
</feature>
<keyword evidence="4" id="KW-1185">Reference proteome</keyword>
<dbReference type="InterPro" id="IPR004158">
    <property type="entry name" value="DUF247_pln"/>
</dbReference>
<feature type="compositionally biased region" description="Polar residues" evidence="1">
    <location>
        <begin position="137"/>
        <end position="156"/>
    </location>
</feature>
<reference evidence="3" key="1">
    <citation type="submission" date="2015-04" db="UniProtKB">
        <authorList>
            <consortium name="EnsemblPlants"/>
        </authorList>
    </citation>
    <scope>IDENTIFICATION</scope>
</reference>
<evidence type="ECO:0000313" key="4">
    <source>
        <dbReference type="Proteomes" id="UP000026961"/>
    </source>
</evidence>
<sequence>MTEMEDGISDVEIEELGNSMKDKLKKYMSLDTVHADGSEFCLIPRIHEHIRMIDRDSYEPLILSIGPYHNGSSALSFMERKKWNCLDYILKLNCQKGLKDYLTIINRLEKRARYIPSPSNDKTFEGALSFGDHQKVTGRNESQQVNKGRQSAMKSTQLDHDRHSMEEYSISDIELSSEISGQYQDPSQQIGQCPNQDEHHGHTGHHIRHFLQLGWDYLHLTYKQEAANLGSSQNGHFPYRWRRASQYHEAGIEFRRRAYSESNRHSLLDIKLRDAVLEIPFLLVDESTSFLFRNFVALEQTCPKVGNDVTAYVIFMAKLMNMPDDVALLARKGIIAHHLRTDRDVSQLFTKLTKGVVFDFYGNYYLMPLSLALEAHYQNRLHRWIAWLKHNHLSNPWLAVAGLAGVIVLFCTVAQTVLTVLSYVDPRTWNKRSALTQ</sequence>
<keyword evidence="2" id="KW-0472">Membrane</keyword>
<dbReference type="PANTHER" id="PTHR31170:SF18">
    <property type="entry name" value="(WILD MALAYSIAN BANANA) HYPOTHETICAL PROTEIN"/>
    <property type="match status" value="1"/>
</dbReference>
<dbReference type="EnsemblPlants" id="OGLUM05G06590.1">
    <property type="protein sequence ID" value="OGLUM05G06590.1"/>
    <property type="gene ID" value="OGLUM05G06590"/>
</dbReference>
<keyword evidence="2" id="KW-0812">Transmembrane</keyword>